<evidence type="ECO:0000256" key="1">
    <source>
        <dbReference type="SAM" id="MobiDB-lite"/>
    </source>
</evidence>
<name>A0ABW6RE24_9ACTN</name>
<comment type="caution">
    <text evidence="2">The sequence shown here is derived from an EMBL/GenBank/DDBJ whole genome shotgun (WGS) entry which is preliminary data.</text>
</comment>
<accession>A0ABW6RE24</accession>
<evidence type="ECO:0000313" key="2">
    <source>
        <dbReference type="EMBL" id="MFF3339743.1"/>
    </source>
</evidence>
<gene>
    <name evidence="2" type="ORF">ACFYWW_13565</name>
</gene>
<keyword evidence="3" id="KW-1185">Reference proteome</keyword>
<organism evidence="2 3">
    <name type="scientific">Streptomyces flavidovirens</name>
    <dbReference type="NCBI Taxonomy" id="67298"/>
    <lineage>
        <taxon>Bacteria</taxon>
        <taxon>Bacillati</taxon>
        <taxon>Actinomycetota</taxon>
        <taxon>Actinomycetes</taxon>
        <taxon>Kitasatosporales</taxon>
        <taxon>Streptomycetaceae</taxon>
        <taxon>Streptomyces</taxon>
    </lineage>
</organism>
<feature type="region of interest" description="Disordered" evidence="1">
    <location>
        <begin position="42"/>
        <end position="63"/>
    </location>
</feature>
<evidence type="ECO:0000313" key="3">
    <source>
        <dbReference type="Proteomes" id="UP001601976"/>
    </source>
</evidence>
<dbReference type="EMBL" id="JBIAPK010000003">
    <property type="protein sequence ID" value="MFF3339743.1"/>
    <property type="molecule type" value="Genomic_DNA"/>
</dbReference>
<reference evidence="2 3" key="1">
    <citation type="submission" date="2024-10" db="EMBL/GenBank/DDBJ databases">
        <title>The Natural Products Discovery Center: Release of the First 8490 Sequenced Strains for Exploring Actinobacteria Biosynthetic Diversity.</title>
        <authorList>
            <person name="Kalkreuter E."/>
            <person name="Kautsar S.A."/>
            <person name="Yang D."/>
            <person name="Bader C.D."/>
            <person name="Teijaro C.N."/>
            <person name="Fluegel L."/>
            <person name="Davis C.M."/>
            <person name="Simpson J.R."/>
            <person name="Lauterbach L."/>
            <person name="Steele A.D."/>
            <person name="Gui C."/>
            <person name="Meng S."/>
            <person name="Li G."/>
            <person name="Viehrig K."/>
            <person name="Ye F."/>
            <person name="Su P."/>
            <person name="Kiefer A.F."/>
            <person name="Nichols A."/>
            <person name="Cepeda A.J."/>
            <person name="Yan W."/>
            <person name="Fan B."/>
            <person name="Jiang Y."/>
            <person name="Adhikari A."/>
            <person name="Zheng C.-J."/>
            <person name="Schuster L."/>
            <person name="Cowan T.M."/>
            <person name="Smanski M.J."/>
            <person name="Chevrette M.G."/>
            <person name="De Carvalho L.P.S."/>
            <person name="Shen B."/>
        </authorList>
    </citation>
    <scope>NUCLEOTIDE SEQUENCE [LARGE SCALE GENOMIC DNA]</scope>
    <source>
        <strain evidence="2 3">NPDC003029</strain>
    </source>
</reference>
<dbReference type="Proteomes" id="UP001601976">
    <property type="component" value="Unassembled WGS sequence"/>
</dbReference>
<sequence length="118" mass="13198">MPCLRRSLLTALGWYAYTRTHTALAPADYASLRIGDTEAEAGRGLPGRAVTDPPVERAPGTPPPGADCRYYRASPELFVSVDHFRVCFLDGRLVSKSVVPTLRTTEQHIREEEKEWVR</sequence>
<proteinExistence type="predicted"/>
<protein>
    <recommendedName>
        <fullName evidence="4">Integrase</fullName>
    </recommendedName>
</protein>
<dbReference type="RefSeq" id="WP_387895659.1">
    <property type="nucleotide sequence ID" value="NZ_JBIAPK010000003.1"/>
</dbReference>
<evidence type="ECO:0008006" key="4">
    <source>
        <dbReference type="Google" id="ProtNLM"/>
    </source>
</evidence>